<comment type="similarity">
    <text evidence="2 7">Belongs to the peptidase M14 family.</text>
</comment>
<organism evidence="9 10">
    <name type="scientific">Solibaculum mannosilyticum</name>
    <dbReference type="NCBI Taxonomy" id="2780922"/>
    <lineage>
        <taxon>Bacteria</taxon>
        <taxon>Bacillati</taxon>
        <taxon>Bacillota</taxon>
        <taxon>Clostridia</taxon>
        <taxon>Eubacteriales</taxon>
        <taxon>Oscillospiraceae</taxon>
        <taxon>Solibaculum</taxon>
    </lineage>
</organism>
<dbReference type="GO" id="GO:0005615">
    <property type="term" value="C:extracellular space"/>
    <property type="evidence" value="ECO:0007669"/>
    <property type="project" value="TreeGrafter"/>
</dbReference>
<dbReference type="AlphaFoldDB" id="A0A7I8D2P4"/>
<evidence type="ECO:0000256" key="1">
    <source>
        <dbReference type="ARBA" id="ARBA00001947"/>
    </source>
</evidence>
<evidence type="ECO:0000256" key="2">
    <source>
        <dbReference type="ARBA" id="ARBA00005988"/>
    </source>
</evidence>
<comment type="cofactor">
    <cofactor evidence="1">
        <name>Zn(2+)</name>
        <dbReference type="ChEBI" id="CHEBI:29105"/>
    </cofactor>
</comment>
<keyword evidence="10" id="KW-1185">Reference proteome</keyword>
<dbReference type="PANTHER" id="PTHR11705:SF143">
    <property type="entry name" value="SLL0236 PROTEIN"/>
    <property type="match status" value="1"/>
</dbReference>
<dbReference type="RefSeq" id="WP_215533354.1">
    <property type="nucleotide sequence ID" value="NZ_AP023321.1"/>
</dbReference>
<evidence type="ECO:0000256" key="5">
    <source>
        <dbReference type="ARBA" id="ARBA00022833"/>
    </source>
</evidence>
<evidence type="ECO:0000256" key="4">
    <source>
        <dbReference type="ARBA" id="ARBA00022801"/>
    </source>
</evidence>
<evidence type="ECO:0000256" key="7">
    <source>
        <dbReference type="PROSITE-ProRule" id="PRU01379"/>
    </source>
</evidence>
<dbReference type="SUPFAM" id="SSF53187">
    <property type="entry name" value="Zn-dependent exopeptidases"/>
    <property type="match status" value="1"/>
</dbReference>
<evidence type="ECO:0000259" key="8">
    <source>
        <dbReference type="PROSITE" id="PS52035"/>
    </source>
</evidence>
<dbReference type="SMART" id="SM00631">
    <property type="entry name" value="Zn_pept"/>
    <property type="match status" value="1"/>
</dbReference>
<evidence type="ECO:0000256" key="3">
    <source>
        <dbReference type="ARBA" id="ARBA00022670"/>
    </source>
</evidence>
<dbReference type="InterPro" id="IPR034274">
    <property type="entry name" value="ENP1_M14_CPD"/>
</dbReference>
<dbReference type="KEGG" id="sman:C12CBH8_01320"/>
<protein>
    <recommendedName>
        <fullName evidence="8">Peptidase M14 domain-containing protein</fullName>
    </recommendedName>
</protein>
<dbReference type="CDD" id="cd06229">
    <property type="entry name" value="M14_Endopeptidase_I"/>
    <property type="match status" value="1"/>
</dbReference>
<accession>A0A7I8D2P4</accession>
<dbReference type="PANTHER" id="PTHR11705">
    <property type="entry name" value="PROTEASE FAMILY M14 CARBOXYPEPTIDASE A,B"/>
    <property type="match status" value="1"/>
</dbReference>
<dbReference type="GO" id="GO:0004181">
    <property type="term" value="F:metallocarboxypeptidase activity"/>
    <property type="evidence" value="ECO:0007669"/>
    <property type="project" value="InterPro"/>
</dbReference>
<gene>
    <name evidence="9" type="ORF">C12CBH8_01320</name>
</gene>
<keyword evidence="3" id="KW-0645">Protease</keyword>
<name>A0A7I8D2P4_9FIRM</name>
<dbReference type="PROSITE" id="PS52035">
    <property type="entry name" value="PEPTIDASE_M14"/>
    <property type="match status" value="1"/>
</dbReference>
<evidence type="ECO:0000256" key="6">
    <source>
        <dbReference type="ARBA" id="ARBA00023049"/>
    </source>
</evidence>
<evidence type="ECO:0000313" key="9">
    <source>
        <dbReference type="EMBL" id="BCI59493.1"/>
    </source>
</evidence>
<dbReference type="GO" id="GO:0008270">
    <property type="term" value="F:zinc ion binding"/>
    <property type="evidence" value="ECO:0007669"/>
    <property type="project" value="InterPro"/>
</dbReference>
<keyword evidence="4" id="KW-0378">Hydrolase</keyword>
<reference evidence="10" key="1">
    <citation type="submission" date="2020-07" db="EMBL/GenBank/DDBJ databases">
        <title>Complete genome sequencing of Clostridia bacterium strain 12CBH8.</title>
        <authorList>
            <person name="Sakamoto M."/>
            <person name="Murakami T."/>
            <person name="Mori H."/>
        </authorList>
    </citation>
    <scope>NUCLEOTIDE SEQUENCE [LARGE SCALE GENOMIC DNA]</scope>
    <source>
        <strain evidence="10">12CBH8</strain>
    </source>
</reference>
<keyword evidence="6" id="KW-0482">Metalloprotease</keyword>
<evidence type="ECO:0000313" key="10">
    <source>
        <dbReference type="Proteomes" id="UP000593890"/>
    </source>
</evidence>
<dbReference type="GO" id="GO:0006508">
    <property type="term" value="P:proteolysis"/>
    <property type="evidence" value="ECO:0007669"/>
    <property type="project" value="UniProtKB-KW"/>
</dbReference>
<feature type="domain" description="Peptidase M14" evidence="8">
    <location>
        <begin position="7"/>
        <end position="299"/>
    </location>
</feature>
<feature type="active site" description="Proton donor/acceptor" evidence="7">
    <location>
        <position position="269"/>
    </location>
</feature>
<dbReference type="Gene3D" id="3.40.630.10">
    <property type="entry name" value="Zn peptidases"/>
    <property type="match status" value="1"/>
</dbReference>
<dbReference type="Proteomes" id="UP000593890">
    <property type="component" value="Chromosome"/>
</dbReference>
<dbReference type="Pfam" id="PF00246">
    <property type="entry name" value="Peptidase_M14"/>
    <property type="match status" value="1"/>
</dbReference>
<proteinExistence type="inferred from homology"/>
<dbReference type="InterPro" id="IPR000834">
    <property type="entry name" value="Peptidase_M14"/>
</dbReference>
<dbReference type="EMBL" id="AP023321">
    <property type="protein sequence ID" value="BCI59493.1"/>
    <property type="molecule type" value="Genomic_DNA"/>
</dbReference>
<sequence length="299" mass="33122">MSIVTACHPDYATVRDWAEALTKKYPFLEKMEPGRTSLGRSILCLTLGQAEDKVLYVGGVHGSEWLTVLTLMRFTEKLCEAIDTGRRVSNIDVRNAMVGRGLVIVPCLNPDGTEIALRGAAGALWNARQVSALAKGDFPHWQANARGVDLNHNFDAGWEILHEMEIKSGIRGPAMRQYGGPAAHSEPESSWLVKLCRTYPFRHVLAMHSQGEEIYWCYGDNTPPRSKVMAGVLAASSGYQMSSPDGLASHGGFKDWFIEEFHRPAFTIEIGRGKNPLPLSDYPDVYDKIEEMLLLAALM</sequence>
<keyword evidence="5" id="KW-0862">Zinc</keyword>